<protein>
    <submittedName>
        <fullName evidence="1">Uncharacterized protein</fullName>
    </submittedName>
</protein>
<evidence type="ECO:0000313" key="1">
    <source>
        <dbReference type="EMBL" id="GBR54999.1"/>
    </source>
</evidence>
<comment type="caution">
    <text evidence="1">The sequence shown here is derived from an EMBL/GenBank/DDBJ whole genome shotgun (WGS) entry which is preliminary data.</text>
</comment>
<proteinExistence type="predicted"/>
<dbReference type="Proteomes" id="UP001062632">
    <property type="component" value="Unassembled WGS sequence"/>
</dbReference>
<accession>A0ABQ0QS93</accession>
<name>A0ABQ0QS93_9PROT</name>
<dbReference type="EMBL" id="BAQC01000087">
    <property type="protein sequence ID" value="GBR54999.1"/>
    <property type="molecule type" value="Genomic_DNA"/>
</dbReference>
<sequence length="199" mass="20833">MYADLLSSKMRKGYAKAAQILGRAGTQYRPVDGFTAVAEPHAFPKLAFDVGASFSGERPPNWGVVTRYMLSDCLDDTVVGDVLVCGAQTFFVAAIDPIAPVLCVACDQMVSVSAVSGSSGVVVSGCPAAIVLRSKGESAQSGVPGSVRPGQFVLYLPCLPGVILRPYMTVTSNTGATYTINSAEKSAWGLRCVMSLQQV</sequence>
<keyword evidence="2" id="KW-1185">Reference proteome</keyword>
<reference evidence="1 2" key="1">
    <citation type="submission" date="2013-04" db="EMBL/GenBank/DDBJ databases">
        <title>The genome sequencing project of 58 acetic acid bacteria.</title>
        <authorList>
            <person name="Okamoto-Kainuma A."/>
            <person name="Ishikawa M."/>
            <person name="Umino S."/>
            <person name="Koizumi Y."/>
            <person name="Shiwa Y."/>
            <person name="Yoshikawa H."/>
            <person name="Matsutani M."/>
            <person name="Matsushita K."/>
        </authorList>
    </citation>
    <scope>NUCLEOTIDE SEQUENCE [LARGE SCALE GENOMIC DNA]</scope>
    <source>
        <strain evidence="1 2">NBRC 106555</strain>
    </source>
</reference>
<gene>
    <name evidence="1" type="ORF">AA106555_1896</name>
</gene>
<organism evidence="1 2">
    <name type="scientific">Neokomagataea thailandica NBRC 106555</name>
    <dbReference type="NCBI Taxonomy" id="1223520"/>
    <lineage>
        <taxon>Bacteria</taxon>
        <taxon>Pseudomonadati</taxon>
        <taxon>Pseudomonadota</taxon>
        <taxon>Alphaproteobacteria</taxon>
        <taxon>Acetobacterales</taxon>
        <taxon>Acetobacteraceae</taxon>
        <taxon>Neokomagataea</taxon>
    </lineage>
</organism>
<dbReference type="RefSeq" id="WP_240775327.1">
    <property type="nucleotide sequence ID" value="NZ_BAQC01000087.1"/>
</dbReference>
<evidence type="ECO:0000313" key="2">
    <source>
        <dbReference type="Proteomes" id="UP001062632"/>
    </source>
</evidence>